<gene>
    <name evidence="1" type="ORF">DH2020_036670</name>
</gene>
<keyword evidence="2" id="KW-1185">Reference proteome</keyword>
<sequence>MISRVSPEAPLMLKSAGFHLDDVIGAPPKFGLPNLAPGLEDYSEIFGGFHASRSLSIPMLDLLLIGDDFNLHFDARTSGFDYTEVFGDSGGVAFASFEDIVGHPQMGGYDSSNEPWSPTQSESLMLDEFDHFVGSEKSHSLSDVDVHQSMETIKQFSASYNKSSKSNMETVLTGTSHTNFSALSGYTFSHNESPISGDGEDDENCPVSVIDDLNHCKEYGGRVIEDKHFNKWSTNPLSRLPPPSRPPSALLVEKGECDRSNPKLKASKSYAFERVTDDSAPLFFDVEICATLSVGGRENGNKNVKVKHESTRGSIERKYIRSHSAMQAEKKTSQAARVSLSTNDEKMLESHGKDNADNSAGVVAWREATEYFEVIEKNISRQALIWLRIVIL</sequence>
<protein>
    <submittedName>
        <fullName evidence="1">Uncharacterized protein</fullName>
    </submittedName>
</protein>
<evidence type="ECO:0000313" key="2">
    <source>
        <dbReference type="Proteomes" id="UP001318860"/>
    </source>
</evidence>
<dbReference type="PANTHER" id="PTHR23172:SF87">
    <property type="entry name" value="CHAPERONE DNAJ-DOMAIN SUPERFAMILY PROTEIN"/>
    <property type="match status" value="1"/>
</dbReference>
<organism evidence="1 2">
    <name type="scientific">Rehmannia glutinosa</name>
    <name type="common">Chinese foxglove</name>
    <dbReference type="NCBI Taxonomy" id="99300"/>
    <lineage>
        <taxon>Eukaryota</taxon>
        <taxon>Viridiplantae</taxon>
        <taxon>Streptophyta</taxon>
        <taxon>Embryophyta</taxon>
        <taxon>Tracheophyta</taxon>
        <taxon>Spermatophyta</taxon>
        <taxon>Magnoliopsida</taxon>
        <taxon>eudicotyledons</taxon>
        <taxon>Gunneridae</taxon>
        <taxon>Pentapetalae</taxon>
        <taxon>asterids</taxon>
        <taxon>lamiids</taxon>
        <taxon>Lamiales</taxon>
        <taxon>Orobanchaceae</taxon>
        <taxon>Rehmannieae</taxon>
        <taxon>Rehmannia</taxon>
    </lineage>
</organism>
<name>A0ABR0V5K5_REHGL</name>
<dbReference type="Proteomes" id="UP001318860">
    <property type="component" value="Unassembled WGS sequence"/>
</dbReference>
<reference evidence="1 2" key="1">
    <citation type="journal article" date="2021" name="Comput. Struct. Biotechnol. J.">
        <title>De novo genome assembly of the potent medicinal plant Rehmannia glutinosa using nanopore technology.</title>
        <authorList>
            <person name="Ma L."/>
            <person name="Dong C."/>
            <person name="Song C."/>
            <person name="Wang X."/>
            <person name="Zheng X."/>
            <person name="Niu Y."/>
            <person name="Chen S."/>
            <person name="Feng W."/>
        </authorList>
    </citation>
    <scope>NUCLEOTIDE SEQUENCE [LARGE SCALE GENOMIC DNA]</scope>
    <source>
        <strain evidence="1">DH-2019</strain>
    </source>
</reference>
<proteinExistence type="predicted"/>
<accession>A0ABR0V5K5</accession>
<dbReference type="PANTHER" id="PTHR23172">
    <property type="entry name" value="AUXILIN/CYCLIN G-ASSOCIATED KINASE-RELATED"/>
    <property type="match status" value="1"/>
</dbReference>
<dbReference type="EMBL" id="JABTTQ020001628">
    <property type="protein sequence ID" value="KAK6129569.1"/>
    <property type="molecule type" value="Genomic_DNA"/>
</dbReference>
<evidence type="ECO:0000313" key="1">
    <source>
        <dbReference type="EMBL" id="KAK6129569.1"/>
    </source>
</evidence>
<comment type="caution">
    <text evidence="1">The sequence shown here is derived from an EMBL/GenBank/DDBJ whole genome shotgun (WGS) entry which is preliminary data.</text>
</comment>